<dbReference type="Proteomes" id="UP000176329">
    <property type="component" value="Unassembled WGS sequence"/>
</dbReference>
<feature type="transmembrane region" description="Helical" evidence="1">
    <location>
        <begin position="59"/>
        <end position="79"/>
    </location>
</feature>
<comment type="caution">
    <text evidence="2">The sequence shown here is derived from an EMBL/GenBank/DDBJ whole genome shotgun (WGS) entry which is preliminary data.</text>
</comment>
<organism evidence="2 3">
    <name type="scientific">Candidatus Magasanikbacteria bacterium RIFCSPHIGHO2_01_FULL_50_8</name>
    <dbReference type="NCBI Taxonomy" id="1798674"/>
    <lineage>
        <taxon>Bacteria</taxon>
        <taxon>Candidatus Magasanikiibacteriota</taxon>
    </lineage>
</organism>
<proteinExistence type="predicted"/>
<evidence type="ECO:0000313" key="3">
    <source>
        <dbReference type="Proteomes" id="UP000176329"/>
    </source>
</evidence>
<evidence type="ECO:0000313" key="2">
    <source>
        <dbReference type="EMBL" id="OGH60778.1"/>
    </source>
</evidence>
<evidence type="ECO:0000256" key="1">
    <source>
        <dbReference type="SAM" id="Phobius"/>
    </source>
</evidence>
<keyword evidence="1" id="KW-0472">Membrane</keyword>
<protein>
    <submittedName>
        <fullName evidence="2">Uncharacterized protein</fullName>
    </submittedName>
</protein>
<keyword evidence="1" id="KW-0812">Transmembrane</keyword>
<dbReference type="EMBL" id="MFPV01000054">
    <property type="protein sequence ID" value="OGH60778.1"/>
    <property type="molecule type" value="Genomic_DNA"/>
</dbReference>
<dbReference type="AlphaFoldDB" id="A0A1F6LN17"/>
<reference evidence="2 3" key="1">
    <citation type="journal article" date="2016" name="Nat. Commun.">
        <title>Thousands of microbial genomes shed light on interconnected biogeochemical processes in an aquifer system.</title>
        <authorList>
            <person name="Anantharaman K."/>
            <person name="Brown C.T."/>
            <person name="Hug L.A."/>
            <person name="Sharon I."/>
            <person name="Castelle C.J."/>
            <person name="Probst A.J."/>
            <person name="Thomas B.C."/>
            <person name="Singh A."/>
            <person name="Wilkins M.J."/>
            <person name="Karaoz U."/>
            <person name="Brodie E.L."/>
            <person name="Williams K.H."/>
            <person name="Hubbard S.S."/>
            <person name="Banfield J.F."/>
        </authorList>
    </citation>
    <scope>NUCLEOTIDE SEQUENCE [LARGE SCALE GENOMIC DNA]</scope>
</reference>
<feature type="transmembrane region" description="Helical" evidence="1">
    <location>
        <begin position="91"/>
        <end position="111"/>
    </location>
</feature>
<gene>
    <name evidence="2" type="ORF">A2848_03385</name>
</gene>
<sequence length="146" mass="16671">MWTLLILKLLASIFLMFASTMIIDWIFSGSAWARKYYAHAPNIWRPLESGDPSATERRIIRTSLLVTLGFCIAFALYYFVMRPGLMFAHPLSRGLATAISLWLIVPLPLIITQHLYVKYHRATTLLQLTSWLAKLTGASLIMTHLF</sequence>
<name>A0A1F6LN17_9BACT</name>
<accession>A0A1F6LN17</accession>
<feature type="transmembrane region" description="Helical" evidence="1">
    <location>
        <begin position="6"/>
        <end position="27"/>
    </location>
</feature>
<keyword evidence="1" id="KW-1133">Transmembrane helix</keyword>